<dbReference type="EMBL" id="JBEDUW010000004">
    <property type="protein sequence ID" value="KAK9935766.1"/>
    <property type="molecule type" value="Genomic_DNA"/>
</dbReference>
<proteinExistence type="predicted"/>
<evidence type="ECO:0000313" key="2">
    <source>
        <dbReference type="Proteomes" id="UP001457282"/>
    </source>
</evidence>
<keyword evidence="2" id="KW-1185">Reference proteome</keyword>
<accession>A0AAW1XHJ6</accession>
<name>A0AAW1XHJ6_RUBAR</name>
<dbReference type="AlphaFoldDB" id="A0AAW1XHJ6"/>
<protein>
    <recommendedName>
        <fullName evidence="3">Dirigent protein</fullName>
    </recommendedName>
</protein>
<dbReference type="Gene3D" id="3.40.50.200">
    <property type="entry name" value="Peptidase S8/S53 domain"/>
    <property type="match status" value="1"/>
</dbReference>
<dbReference type="GO" id="GO:0004252">
    <property type="term" value="F:serine-type endopeptidase activity"/>
    <property type="evidence" value="ECO:0007669"/>
    <property type="project" value="InterPro"/>
</dbReference>
<organism evidence="1 2">
    <name type="scientific">Rubus argutus</name>
    <name type="common">Southern blackberry</name>
    <dbReference type="NCBI Taxonomy" id="59490"/>
    <lineage>
        <taxon>Eukaryota</taxon>
        <taxon>Viridiplantae</taxon>
        <taxon>Streptophyta</taxon>
        <taxon>Embryophyta</taxon>
        <taxon>Tracheophyta</taxon>
        <taxon>Spermatophyta</taxon>
        <taxon>Magnoliopsida</taxon>
        <taxon>eudicotyledons</taxon>
        <taxon>Gunneridae</taxon>
        <taxon>Pentapetalae</taxon>
        <taxon>rosids</taxon>
        <taxon>fabids</taxon>
        <taxon>Rosales</taxon>
        <taxon>Rosaceae</taxon>
        <taxon>Rosoideae</taxon>
        <taxon>Rosoideae incertae sedis</taxon>
        <taxon>Rubus</taxon>
    </lineage>
</organism>
<sequence>MPDSNSPRDLTVHGTMTASVVGGNYVKGTVHLNYFGYANGTAKLRHASTKLLPAVVTLEQDPVAINNFIFCHASTIDRWFAGTISLGNGDSILGWSLFPGAA</sequence>
<reference evidence="1 2" key="1">
    <citation type="journal article" date="2023" name="G3 (Bethesda)">
        <title>A chromosome-length genome assembly and annotation of blackberry (Rubus argutus, cv. 'Hillquist').</title>
        <authorList>
            <person name="Bruna T."/>
            <person name="Aryal R."/>
            <person name="Dudchenko O."/>
            <person name="Sargent D.J."/>
            <person name="Mead D."/>
            <person name="Buti M."/>
            <person name="Cavallini A."/>
            <person name="Hytonen T."/>
            <person name="Andres J."/>
            <person name="Pham M."/>
            <person name="Weisz D."/>
            <person name="Mascagni F."/>
            <person name="Usai G."/>
            <person name="Natali L."/>
            <person name="Bassil N."/>
            <person name="Fernandez G.E."/>
            <person name="Lomsadze A."/>
            <person name="Armour M."/>
            <person name="Olukolu B."/>
            <person name="Poorten T."/>
            <person name="Britton C."/>
            <person name="Davik J."/>
            <person name="Ashrafi H."/>
            <person name="Aiden E.L."/>
            <person name="Borodovsky M."/>
            <person name="Worthington M."/>
        </authorList>
    </citation>
    <scope>NUCLEOTIDE SEQUENCE [LARGE SCALE GENOMIC DNA]</scope>
    <source>
        <strain evidence="1">PI 553951</strain>
    </source>
</reference>
<dbReference type="InterPro" id="IPR036852">
    <property type="entry name" value="Peptidase_S8/S53_dom_sf"/>
</dbReference>
<evidence type="ECO:0000313" key="1">
    <source>
        <dbReference type="EMBL" id="KAK9935766.1"/>
    </source>
</evidence>
<gene>
    <name evidence="1" type="ORF">M0R45_022851</name>
</gene>
<dbReference type="Proteomes" id="UP001457282">
    <property type="component" value="Unassembled WGS sequence"/>
</dbReference>
<dbReference type="GO" id="GO:0006508">
    <property type="term" value="P:proteolysis"/>
    <property type="evidence" value="ECO:0007669"/>
    <property type="project" value="InterPro"/>
</dbReference>
<evidence type="ECO:0008006" key="3">
    <source>
        <dbReference type="Google" id="ProtNLM"/>
    </source>
</evidence>
<comment type="caution">
    <text evidence="1">The sequence shown here is derived from an EMBL/GenBank/DDBJ whole genome shotgun (WGS) entry which is preliminary data.</text>
</comment>